<dbReference type="SMART" id="SM00360">
    <property type="entry name" value="RRM"/>
    <property type="match status" value="1"/>
</dbReference>
<reference evidence="17" key="2">
    <citation type="submission" date="2025-09" db="UniProtKB">
        <authorList>
            <consortium name="Ensembl"/>
        </authorList>
    </citation>
    <scope>IDENTIFICATION</scope>
</reference>
<evidence type="ECO:0000256" key="9">
    <source>
        <dbReference type="ARBA" id="ARBA00023027"/>
    </source>
</evidence>
<dbReference type="Pfam" id="PF23267">
    <property type="entry name" value="ENOX1"/>
    <property type="match status" value="1"/>
</dbReference>
<dbReference type="SUPFAM" id="SSF54928">
    <property type="entry name" value="RNA-binding domain, RBD"/>
    <property type="match status" value="1"/>
</dbReference>
<proteinExistence type="inferred from homology"/>
<dbReference type="CDD" id="cd12228">
    <property type="entry name" value="RRM_ENOX"/>
    <property type="match status" value="1"/>
</dbReference>
<evidence type="ECO:0000256" key="13">
    <source>
        <dbReference type="ARBA" id="ARBA00061134"/>
    </source>
</evidence>
<protein>
    <submittedName>
        <fullName evidence="17">Ecto-NOX disulfide-thiol exchanger 1</fullName>
    </submittedName>
</protein>
<keyword evidence="12" id="KW-0472">Membrane</keyword>
<dbReference type="PROSITE" id="PS50102">
    <property type="entry name" value="RRM"/>
    <property type="match status" value="1"/>
</dbReference>
<dbReference type="PANTHER" id="PTHR16001:SF6">
    <property type="entry name" value="ECTO-NOX DISULFIDE-THIOL EXCHANGER 1"/>
    <property type="match status" value="1"/>
</dbReference>
<dbReference type="GO" id="GO:0007624">
    <property type="term" value="P:ultradian rhythm"/>
    <property type="evidence" value="ECO:0007669"/>
    <property type="project" value="InterPro"/>
</dbReference>
<feature type="domain" description="RRM" evidence="16">
    <location>
        <begin position="99"/>
        <end position="178"/>
    </location>
</feature>
<keyword evidence="14" id="KW-0694">RNA-binding</keyword>
<dbReference type="GO" id="GO:0003756">
    <property type="term" value="F:protein disulfide isomerase activity"/>
    <property type="evidence" value="ECO:0007669"/>
    <property type="project" value="TreeGrafter"/>
</dbReference>
<accession>A0A8B9FE35</accession>
<dbReference type="InterPro" id="IPR035979">
    <property type="entry name" value="RBD_domain_sf"/>
</dbReference>
<evidence type="ECO:0000256" key="7">
    <source>
        <dbReference type="ARBA" id="ARBA00023002"/>
    </source>
</evidence>
<evidence type="ECO:0000313" key="17">
    <source>
        <dbReference type="Ensembl" id="ENSACOP00000005662.1"/>
    </source>
</evidence>
<name>A0A8B9FE35_9PSIT</name>
<evidence type="ECO:0000256" key="12">
    <source>
        <dbReference type="ARBA" id="ARBA00023136"/>
    </source>
</evidence>
<evidence type="ECO:0000256" key="10">
    <source>
        <dbReference type="ARBA" id="ARBA00023054"/>
    </source>
</evidence>
<keyword evidence="4" id="KW-1003">Cell membrane</keyword>
<feature type="coiled-coil region" evidence="15">
    <location>
        <begin position="264"/>
        <end position="291"/>
    </location>
</feature>
<comment type="subcellular location">
    <subcellularLocation>
        <location evidence="1">Cell membrane</location>
    </subcellularLocation>
    <subcellularLocation>
        <location evidence="2">Secreted</location>
        <location evidence="2">Extracellular space</location>
    </subcellularLocation>
</comment>
<reference evidence="17" key="1">
    <citation type="submission" date="2025-08" db="UniProtKB">
        <authorList>
            <consortium name="Ensembl"/>
        </authorList>
    </citation>
    <scope>IDENTIFICATION</scope>
</reference>
<sequence length="582" mass="66812">LNMSVTDPTAWATAMNNLGMVPVGLAGQQLVTGFDPSLSMMTGITPINPMIPGMGLVPPPPPTDVPVVKEIIHCKSCTLFPPNPNLPPPSTRERPPGCKTVFVGGLPENATEEIIQEVFEQCGDITAIRKSKKNFCHIRFAEEFMVDKAIYLSGYRMRLGSSTDKKDSGRLHVDFAQARDDFYEWECKQRMLAREERHRRKMEEDRLRPPSPPAIMHYSEHEAALLAEKLKDDSKFSEAITVLLTWIERGEVNRRSANQFYSMVQSANSHVRRLMNEKAAHEQEMEQAKESFKNALTGILTQFEQIVAVFNASTRQKAWDHFSKAQRKNIDIWRKHSEELRNAHSEQLMGIRREEEMEMSDDDSGDNPSKKLRVDDSALAAQAYALKEENDSLRWQLDAYRNEVELLKQEKGQLFRTEESLTKDQQLQFLQQTMQGMQQQLLSIQEELNNKKSELEQAKEEQTHTQAMLKVLQEQVSICGGIKMLAKGVEDPWLHLQNPFNKLYAFVFHTGIISTFLHVHPFGANIEYLWSYMQQLDSRISANEIEMLLMRLPRMFKQEFTGVGATLEKRWKFCAFEGIKTI</sequence>
<dbReference type="Pfam" id="PF00076">
    <property type="entry name" value="RRM_1"/>
    <property type="match status" value="1"/>
</dbReference>
<organism evidence="17 18">
    <name type="scientific">Amazona collaria</name>
    <name type="common">yellow-billed parrot</name>
    <dbReference type="NCBI Taxonomy" id="241587"/>
    <lineage>
        <taxon>Eukaryota</taxon>
        <taxon>Metazoa</taxon>
        <taxon>Chordata</taxon>
        <taxon>Craniata</taxon>
        <taxon>Vertebrata</taxon>
        <taxon>Euteleostomi</taxon>
        <taxon>Archelosauria</taxon>
        <taxon>Archosauria</taxon>
        <taxon>Dinosauria</taxon>
        <taxon>Saurischia</taxon>
        <taxon>Theropoda</taxon>
        <taxon>Coelurosauria</taxon>
        <taxon>Aves</taxon>
        <taxon>Neognathae</taxon>
        <taxon>Neoaves</taxon>
        <taxon>Telluraves</taxon>
        <taxon>Australaves</taxon>
        <taxon>Psittaciformes</taxon>
        <taxon>Psittacidae</taxon>
        <taxon>Amazona</taxon>
    </lineage>
</organism>
<dbReference type="GO" id="GO:0009897">
    <property type="term" value="C:external side of plasma membrane"/>
    <property type="evidence" value="ECO:0007669"/>
    <property type="project" value="InterPro"/>
</dbReference>
<evidence type="ECO:0000256" key="5">
    <source>
        <dbReference type="ARBA" id="ARBA00022525"/>
    </source>
</evidence>
<dbReference type="FunFam" id="3.30.70.330:FF:000083">
    <property type="entry name" value="Putative ecto-NOX disulfide-thiol exchanger 1"/>
    <property type="match status" value="1"/>
</dbReference>
<keyword evidence="11" id="KW-0090">Biological rhythms</keyword>
<dbReference type="AlphaFoldDB" id="A0A8B9FE35"/>
<evidence type="ECO:0000256" key="1">
    <source>
        <dbReference type="ARBA" id="ARBA00004236"/>
    </source>
</evidence>
<evidence type="ECO:0000256" key="4">
    <source>
        <dbReference type="ARBA" id="ARBA00022475"/>
    </source>
</evidence>
<evidence type="ECO:0000313" key="18">
    <source>
        <dbReference type="Proteomes" id="UP000694522"/>
    </source>
</evidence>
<keyword evidence="9" id="KW-0520">NAD</keyword>
<dbReference type="PANTHER" id="PTHR16001">
    <property type="entry name" value="ECTO-NOX DISULFIDE-THIOL EXCHANGER"/>
    <property type="match status" value="1"/>
</dbReference>
<dbReference type="GO" id="GO:0003723">
    <property type="term" value="F:RNA binding"/>
    <property type="evidence" value="ECO:0007669"/>
    <property type="project" value="UniProtKB-UniRule"/>
</dbReference>
<dbReference type="InterPro" id="IPR034140">
    <property type="entry name" value="ENOX_RRM"/>
</dbReference>
<dbReference type="InterPro" id="IPR012677">
    <property type="entry name" value="Nucleotide-bd_a/b_plait_sf"/>
</dbReference>
<comment type="similarity">
    <text evidence="13">Belongs to the ENOX family.</text>
</comment>
<dbReference type="InterPro" id="IPR038876">
    <property type="entry name" value="ENOX"/>
</dbReference>
<evidence type="ECO:0000256" key="8">
    <source>
        <dbReference type="ARBA" id="ARBA00023008"/>
    </source>
</evidence>
<feature type="coiled-coil region" evidence="15">
    <location>
        <begin position="383"/>
        <end position="475"/>
    </location>
</feature>
<keyword evidence="3" id="KW-0813">Transport</keyword>
<evidence type="ECO:0000256" key="3">
    <source>
        <dbReference type="ARBA" id="ARBA00022448"/>
    </source>
</evidence>
<evidence type="ECO:0000256" key="11">
    <source>
        <dbReference type="ARBA" id="ARBA00023108"/>
    </source>
</evidence>
<dbReference type="GO" id="GO:0005576">
    <property type="term" value="C:extracellular region"/>
    <property type="evidence" value="ECO:0007669"/>
    <property type="project" value="UniProtKB-SubCell"/>
</dbReference>
<keyword evidence="18" id="KW-1185">Reference proteome</keyword>
<evidence type="ECO:0000256" key="2">
    <source>
        <dbReference type="ARBA" id="ARBA00004239"/>
    </source>
</evidence>
<dbReference type="Proteomes" id="UP000694522">
    <property type="component" value="Unplaced"/>
</dbReference>
<evidence type="ECO:0000256" key="6">
    <source>
        <dbReference type="ARBA" id="ARBA00022982"/>
    </source>
</evidence>
<keyword evidence="8" id="KW-0186">Copper</keyword>
<keyword evidence="10 15" id="KW-0175">Coiled coil</keyword>
<keyword evidence="7" id="KW-0560">Oxidoreductase</keyword>
<evidence type="ECO:0000259" key="16">
    <source>
        <dbReference type="PROSITE" id="PS50102"/>
    </source>
</evidence>
<dbReference type="Ensembl" id="ENSACOT00000005867.1">
    <property type="protein sequence ID" value="ENSACOP00000005662.1"/>
    <property type="gene ID" value="ENSACOG00000003963.1"/>
</dbReference>
<dbReference type="InterPro" id="IPR000504">
    <property type="entry name" value="RRM_dom"/>
</dbReference>
<keyword evidence="5" id="KW-0964">Secreted</keyword>
<keyword evidence="6" id="KW-0249">Electron transport</keyword>
<dbReference type="InterPro" id="IPR056611">
    <property type="entry name" value="ENOX1/2_dom"/>
</dbReference>
<dbReference type="Gene3D" id="3.30.70.330">
    <property type="match status" value="1"/>
</dbReference>
<dbReference type="GO" id="GO:0003954">
    <property type="term" value="F:NADH dehydrogenase activity"/>
    <property type="evidence" value="ECO:0007669"/>
    <property type="project" value="TreeGrafter"/>
</dbReference>
<evidence type="ECO:0000256" key="15">
    <source>
        <dbReference type="SAM" id="Coils"/>
    </source>
</evidence>
<evidence type="ECO:0000256" key="14">
    <source>
        <dbReference type="PROSITE-ProRule" id="PRU00176"/>
    </source>
</evidence>